<dbReference type="InterPro" id="IPR004771">
    <property type="entry name" value="K/H_exchanger"/>
</dbReference>
<keyword evidence="10 11" id="KW-0472">Membrane</keyword>
<dbReference type="Gene3D" id="1.20.1530.20">
    <property type="match status" value="1"/>
</dbReference>
<name>A0A0C1II33_9BACT</name>
<dbReference type="OrthoDB" id="9781411at2"/>
<evidence type="ECO:0000256" key="9">
    <source>
        <dbReference type="ARBA" id="ARBA00023065"/>
    </source>
</evidence>
<dbReference type="FunFam" id="3.40.50.720:FF:000036">
    <property type="entry name" value="Glutathione-regulated potassium-efflux system protein KefB"/>
    <property type="match status" value="1"/>
</dbReference>
<dbReference type="Proteomes" id="UP000031408">
    <property type="component" value="Unassembled WGS sequence"/>
</dbReference>
<feature type="transmembrane region" description="Helical" evidence="11">
    <location>
        <begin position="336"/>
        <end position="357"/>
    </location>
</feature>
<organism evidence="13 14">
    <name type="scientific">Flavihumibacter solisilvae</name>
    <dbReference type="NCBI Taxonomy" id="1349421"/>
    <lineage>
        <taxon>Bacteria</taxon>
        <taxon>Pseudomonadati</taxon>
        <taxon>Bacteroidota</taxon>
        <taxon>Chitinophagia</taxon>
        <taxon>Chitinophagales</taxon>
        <taxon>Chitinophagaceae</taxon>
        <taxon>Flavihumibacter</taxon>
    </lineage>
</organism>
<dbReference type="PROSITE" id="PS51201">
    <property type="entry name" value="RCK_N"/>
    <property type="match status" value="1"/>
</dbReference>
<feature type="transmembrane region" description="Helical" evidence="11">
    <location>
        <begin position="6"/>
        <end position="25"/>
    </location>
</feature>
<dbReference type="GO" id="GO:0008324">
    <property type="term" value="F:monoatomic cation transmembrane transporter activity"/>
    <property type="evidence" value="ECO:0007669"/>
    <property type="project" value="InterPro"/>
</dbReference>
<dbReference type="PANTHER" id="PTHR46157">
    <property type="entry name" value="K(+) EFFLUX ANTIPORTER 3, CHLOROPLASTIC"/>
    <property type="match status" value="1"/>
</dbReference>
<evidence type="ECO:0000256" key="11">
    <source>
        <dbReference type="SAM" id="Phobius"/>
    </source>
</evidence>
<dbReference type="InterPro" id="IPR036291">
    <property type="entry name" value="NAD(P)-bd_dom_sf"/>
</dbReference>
<feature type="transmembrane region" description="Helical" evidence="11">
    <location>
        <begin position="304"/>
        <end position="324"/>
    </location>
</feature>
<dbReference type="PANTHER" id="PTHR46157:SF4">
    <property type="entry name" value="K(+) EFFLUX ANTIPORTER 3, CHLOROPLASTIC"/>
    <property type="match status" value="1"/>
</dbReference>
<evidence type="ECO:0000256" key="7">
    <source>
        <dbReference type="ARBA" id="ARBA00022958"/>
    </source>
</evidence>
<evidence type="ECO:0000256" key="6">
    <source>
        <dbReference type="ARBA" id="ARBA00022692"/>
    </source>
</evidence>
<dbReference type="RefSeq" id="WP_039141140.1">
    <property type="nucleotide sequence ID" value="NZ_JSVC01000016.1"/>
</dbReference>
<keyword evidence="4" id="KW-0050">Antiport</keyword>
<sequence>MDQQTFYLEALVYLSAAVLLVPVAKKAGLGSILGYILAGVLIGPAALNLVTEKGSDVMHVAEFGVVMMLFVIGLELEPSLLWKLRKSIVGMGGLQILLTIFAIAGIAVLLGNNVKLSLAIGMIVASSSTAIVLQTLQEKGYFKTEAGQGSFSVLLFQDIAVIPMLAILPLLSPMSGRSHPGHNNWVLQQPGWLQTLIMLGTVAAIFFAGRYLVRPFLRIVASSQVREVFTATTLLLVVGITLLMTQVGLSPALGAFLAGVVLANSEFRHELKSDIEPFKGLLLGLFFIAVGITINFRLIVNLPWLVFGLVAGIMAVKALVLFCVGRLFRLNLDQNLFFSLALCQVGEFAFVLLSFSRQENIIPANTTDLLMASVAISMALTPLLFLLYEKVIQRRFGVTEPGDRKADAIPEKNPVIIAGFGDFGNTVGRFLKAHDIGTTILDIDSDRVDFLRKIGFKVYYGDASRRDLLEAAGADEALVILITIDDPQKRLEMIETIKKHFPRLKILVRTRSRNDAYDQMNAGMLNIYRETLDAALRMGIDTMKMLGFRTYSSFRAAQTFRSYDEKALKKLSAIRDQKQYINTSREFIEELEKIIQSDRSMRSLAIEKGWEEEGLIRESPGD</sequence>
<evidence type="ECO:0000313" key="13">
    <source>
        <dbReference type="EMBL" id="KIC93865.1"/>
    </source>
</evidence>
<evidence type="ECO:0000313" key="14">
    <source>
        <dbReference type="Proteomes" id="UP000031408"/>
    </source>
</evidence>
<feature type="transmembrane region" description="Helical" evidence="11">
    <location>
        <begin position="249"/>
        <end position="267"/>
    </location>
</feature>
<comment type="similarity">
    <text evidence="2">Belongs to the monovalent cation:proton antiporter 2 (CPA2) transporter (TC 2.A.37) family.</text>
</comment>
<keyword evidence="3" id="KW-0813">Transport</keyword>
<dbReference type="GO" id="GO:0015297">
    <property type="term" value="F:antiporter activity"/>
    <property type="evidence" value="ECO:0007669"/>
    <property type="project" value="UniProtKB-KW"/>
</dbReference>
<feature type="domain" description="RCK N-terminal" evidence="12">
    <location>
        <begin position="412"/>
        <end position="536"/>
    </location>
</feature>
<feature type="transmembrane region" description="Helical" evidence="11">
    <location>
        <begin position="57"/>
        <end position="76"/>
    </location>
</feature>
<protein>
    <submittedName>
        <fullName evidence="13">Potassium transporter</fullName>
    </submittedName>
</protein>
<dbReference type="STRING" id="1349421.OI18_14860"/>
<evidence type="ECO:0000259" key="12">
    <source>
        <dbReference type="PROSITE" id="PS51201"/>
    </source>
</evidence>
<evidence type="ECO:0000256" key="10">
    <source>
        <dbReference type="ARBA" id="ARBA00023136"/>
    </source>
</evidence>
<dbReference type="Pfam" id="PF02254">
    <property type="entry name" value="TrkA_N"/>
    <property type="match status" value="1"/>
</dbReference>
<keyword evidence="9" id="KW-0406">Ion transport</keyword>
<keyword evidence="5" id="KW-0633">Potassium transport</keyword>
<gene>
    <name evidence="13" type="ORF">OI18_14860</name>
</gene>
<dbReference type="InterPro" id="IPR003148">
    <property type="entry name" value="RCK_N"/>
</dbReference>
<accession>A0A0C1II33</accession>
<evidence type="ECO:0000256" key="8">
    <source>
        <dbReference type="ARBA" id="ARBA00022989"/>
    </source>
</evidence>
<evidence type="ECO:0000256" key="5">
    <source>
        <dbReference type="ARBA" id="ARBA00022538"/>
    </source>
</evidence>
<dbReference type="AlphaFoldDB" id="A0A0C1II33"/>
<keyword evidence="7" id="KW-0630">Potassium</keyword>
<evidence type="ECO:0000256" key="3">
    <source>
        <dbReference type="ARBA" id="ARBA00022448"/>
    </source>
</evidence>
<comment type="subcellular location">
    <subcellularLocation>
        <location evidence="1">Endomembrane system</location>
        <topology evidence="1">Multi-pass membrane protein</topology>
    </subcellularLocation>
</comment>
<dbReference type="EMBL" id="JSVC01000016">
    <property type="protein sequence ID" value="KIC93865.1"/>
    <property type="molecule type" value="Genomic_DNA"/>
</dbReference>
<evidence type="ECO:0000256" key="4">
    <source>
        <dbReference type="ARBA" id="ARBA00022449"/>
    </source>
</evidence>
<dbReference type="GO" id="GO:1902600">
    <property type="term" value="P:proton transmembrane transport"/>
    <property type="evidence" value="ECO:0007669"/>
    <property type="project" value="InterPro"/>
</dbReference>
<feature type="transmembrane region" description="Helical" evidence="11">
    <location>
        <begin position="369"/>
        <end position="388"/>
    </location>
</feature>
<proteinExistence type="inferred from homology"/>
<dbReference type="InterPro" id="IPR038770">
    <property type="entry name" value="Na+/solute_symporter_sf"/>
</dbReference>
<evidence type="ECO:0000256" key="2">
    <source>
        <dbReference type="ARBA" id="ARBA00005551"/>
    </source>
</evidence>
<keyword evidence="6 11" id="KW-0812">Transmembrane</keyword>
<dbReference type="Gene3D" id="3.40.50.720">
    <property type="entry name" value="NAD(P)-binding Rossmann-like Domain"/>
    <property type="match status" value="1"/>
</dbReference>
<dbReference type="Pfam" id="PF00999">
    <property type="entry name" value="Na_H_Exchanger"/>
    <property type="match status" value="1"/>
</dbReference>
<comment type="caution">
    <text evidence="13">The sequence shown here is derived from an EMBL/GenBank/DDBJ whole genome shotgun (WGS) entry which is preliminary data.</text>
</comment>
<dbReference type="GO" id="GO:0006813">
    <property type="term" value="P:potassium ion transport"/>
    <property type="evidence" value="ECO:0007669"/>
    <property type="project" value="UniProtKB-KW"/>
</dbReference>
<evidence type="ECO:0000256" key="1">
    <source>
        <dbReference type="ARBA" id="ARBA00004127"/>
    </source>
</evidence>
<reference evidence="13 14" key="1">
    <citation type="submission" date="2014-11" db="EMBL/GenBank/DDBJ databases">
        <title>Genome sequence of Flavihumibacter solisilvae 3-3.</title>
        <authorList>
            <person name="Zhou G."/>
            <person name="Li M."/>
            <person name="Wang G."/>
        </authorList>
    </citation>
    <scope>NUCLEOTIDE SEQUENCE [LARGE SCALE GENOMIC DNA]</scope>
    <source>
        <strain evidence="13 14">3-3</strain>
    </source>
</reference>
<dbReference type="NCBIfam" id="TIGR00932">
    <property type="entry name" value="2a37"/>
    <property type="match status" value="1"/>
</dbReference>
<dbReference type="GO" id="GO:0005886">
    <property type="term" value="C:plasma membrane"/>
    <property type="evidence" value="ECO:0007669"/>
    <property type="project" value="TreeGrafter"/>
</dbReference>
<keyword evidence="8 11" id="KW-1133">Transmembrane helix</keyword>
<feature type="transmembrane region" description="Helical" evidence="11">
    <location>
        <begin position="32"/>
        <end position="51"/>
    </location>
</feature>
<dbReference type="GO" id="GO:0012505">
    <property type="term" value="C:endomembrane system"/>
    <property type="evidence" value="ECO:0007669"/>
    <property type="project" value="UniProtKB-SubCell"/>
</dbReference>
<keyword evidence="14" id="KW-1185">Reference proteome</keyword>
<dbReference type="SUPFAM" id="SSF51735">
    <property type="entry name" value="NAD(P)-binding Rossmann-fold domains"/>
    <property type="match status" value="1"/>
</dbReference>
<feature type="transmembrane region" description="Helical" evidence="11">
    <location>
        <begin position="279"/>
        <end position="298"/>
    </location>
</feature>
<feature type="transmembrane region" description="Helical" evidence="11">
    <location>
        <begin position="153"/>
        <end position="172"/>
    </location>
</feature>
<dbReference type="InterPro" id="IPR006153">
    <property type="entry name" value="Cation/H_exchanger_TM"/>
</dbReference>
<feature type="transmembrane region" description="Helical" evidence="11">
    <location>
        <begin position="192"/>
        <end position="213"/>
    </location>
</feature>
<feature type="transmembrane region" description="Helical" evidence="11">
    <location>
        <begin position="116"/>
        <end position="133"/>
    </location>
</feature>
<feature type="transmembrane region" description="Helical" evidence="11">
    <location>
        <begin position="88"/>
        <end position="110"/>
    </location>
</feature>